<dbReference type="EMBL" id="JAOCBF010000068">
    <property type="protein sequence ID" value="MDH0966818.1"/>
    <property type="molecule type" value="Genomic_DNA"/>
</dbReference>
<organism evidence="1 2">
    <name type="scientific">Klebsiella michiganensis</name>
    <dbReference type="NCBI Taxonomy" id="1134687"/>
    <lineage>
        <taxon>Bacteria</taxon>
        <taxon>Pseudomonadati</taxon>
        <taxon>Pseudomonadota</taxon>
        <taxon>Gammaproteobacteria</taxon>
        <taxon>Enterobacterales</taxon>
        <taxon>Enterobacteriaceae</taxon>
        <taxon>Klebsiella/Raoultella group</taxon>
        <taxon>Klebsiella</taxon>
    </lineage>
</organism>
<dbReference type="Proteomes" id="UP001159937">
    <property type="component" value="Unassembled WGS sequence"/>
</dbReference>
<dbReference type="AlphaFoldDB" id="A0AAJ1L095"/>
<proteinExistence type="predicted"/>
<reference evidence="1" key="1">
    <citation type="submission" date="2022-09" db="EMBL/GenBank/DDBJ databases">
        <title>Intensive care unit water sources are persistently colonized with multi-drug resistant bacteria and are the site of extensive horizontal gene transfer of antibiotic resistance genes.</title>
        <authorList>
            <person name="Diorio-Toth L."/>
        </authorList>
    </citation>
    <scope>NUCLEOTIDE SEQUENCE</scope>
    <source>
        <strain evidence="1">GD03918</strain>
    </source>
</reference>
<protein>
    <submittedName>
        <fullName evidence="1">Uncharacterized protein</fullName>
    </submittedName>
</protein>
<dbReference type="RefSeq" id="WP_279944914.1">
    <property type="nucleotide sequence ID" value="NZ_JAOCBF010000068.1"/>
</dbReference>
<gene>
    <name evidence="1" type="ORF">N5C89_28705</name>
</gene>
<accession>A0AAJ1L095</accession>
<sequence>MKKRWFFPYRINVSAYHADKGARFAWLSRLDKRRGVLVTVSDKLS</sequence>
<evidence type="ECO:0000313" key="1">
    <source>
        <dbReference type="EMBL" id="MDH0966818.1"/>
    </source>
</evidence>
<evidence type="ECO:0000313" key="2">
    <source>
        <dbReference type="Proteomes" id="UP001159937"/>
    </source>
</evidence>
<name>A0AAJ1L095_9ENTR</name>
<comment type="caution">
    <text evidence="1">The sequence shown here is derived from an EMBL/GenBank/DDBJ whole genome shotgun (WGS) entry which is preliminary data.</text>
</comment>